<reference evidence="4 5" key="1">
    <citation type="journal article" date="2021" name="PeerJ">
        <title>Analysis of 44 Vibrio anguillarum genomes reveals high genetic diversity.</title>
        <authorList>
            <person name="Hansen M.J."/>
            <person name="Dalsgaard I."/>
        </authorList>
    </citation>
    <scope>NUCLEOTIDE SEQUENCE [LARGE SCALE GENOMIC DNA]</scope>
    <source>
        <strain evidence="2 5">040915-1/1B</strain>
        <strain evidence="1 4">17-16730-2A</strain>
        <strain evidence="3">850617-1/1</strain>
    </source>
</reference>
<organism evidence="1 4">
    <name type="scientific">Vibrio anguillarum</name>
    <name type="common">Listonella anguillarum</name>
    <dbReference type="NCBI Taxonomy" id="55601"/>
    <lineage>
        <taxon>Bacteria</taxon>
        <taxon>Pseudomonadati</taxon>
        <taxon>Pseudomonadota</taxon>
        <taxon>Gammaproteobacteria</taxon>
        <taxon>Vibrionales</taxon>
        <taxon>Vibrionaceae</taxon>
        <taxon>Vibrio</taxon>
    </lineage>
</organism>
<dbReference type="RefSeq" id="WP_020977933.1">
    <property type="nucleotide sequence ID" value="NZ_CP016256.1"/>
</dbReference>
<keyword evidence="5" id="KW-1185">Reference proteome</keyword>
<dbReference type="AlphaFoldDB" id="A0A3M7LHB9"/>
<evidence type="ECO:0000313" key="1">
    <source>
        <dbReference type="EMBL" id="MBF4274113.1"/>
    </source>
</evidence>
<dbReference type="EMBL" id="RDPI01000217">
    <property type="protein sequence ID" value="MBF4375582.1"/>
    <property type="molecule type" value="Genomic_DNA"/>
</dbReference>
<dbReference type="EMBL" id="RDOM01000094">
    <property type="protein sequence ID" value="MBF4274113.1"/>
    <property type="molecule type" value="Genomic_DNA"/>
</dbReference>
<evidence type="ECO:0000313" key="2">
    <source>
        <dbReference type="EMBL" id="MBF4375582.1"/>
    </source>
</evidence>
<gene>
    <name evidence="1" type="ORF">EAY07_19245</name>
    <name evidence="2" type="ORF">EAY46_21505</name>
    <name evidence="3" type="ORF">ERJ77_19815</name>
</gene>
<evidence type="ECO:0000313" key="3">
    <source>
        <dbReference type="EMBL" id="MBF4436699.1"/>
    </source>
</evidence>
<evidence type="ECO:0000313" key="4">
    <source>
        <dbReference type="Proteomes" id="UP000722957"/>
    </source>
</evidence>
<comment type="caution">
    <text evidence="1">The sequence shown here is derived from an EMBL/GenBank/DDBJ whole genome shotgun (WGS) entry which is preliminary data.</text>
</comment>
<dbReference type="KEGG" id="vau:VANGNB10_67p005"/>
<evidence type="ECO:0000313" key="5">
    <source>
        <dbReference type="Proteomes" id="UP000726136"/>
    </source>
</evidence>
<dbReference type="Proteomes" id="UP000726136">
    <property type="component" value="Unassembled WGS sequence"/>
</dbReference>
<name>A0A3M7LHB9_VIBAN</name>
<dbReference type="EMBL" id="SCLC01000298">
    <property type="protein sequence ID" value="MBF4436699.1"/>
    <property type="molecule type" value="Genomic_DNA"/>
</dbReference>
<sequence>MFTVRNFGNDTQCATVPDLKKALSKYAGLDVSIQYRKPSGLLDVKFVSVANDGAILSTYTNEPFEFNSLLG</sequence>
<dbReference type="Proteomes" id="UP000722957">
    <property type="component" value="Unassembled WGS sequence"/>
</dbReference>
<proteinExistence type="predicted"/>
<accession>A0A3M7LHB9</accession>
<protein>
    <submittedName>
        <fullName evidence="1">Uncharacterized protein</fullName>
    </submittedName>
</protein>
<dbReference type="Proteomes" id="UP000786185">
    <property type="component" value="Unassembled WGS sequence"/>
</dbReference>